<evidence type="ECO:0000256" key="2">
    <source>
        <dbReference type="ARBA" id="ARBA00004286"/>
    </source>
</evidence>
<evidence type="ECO:0000256" key="5">
    <source>
        <dbReference type="ARBA" id="ARBA00022603"/>
    </source>
</evidence>
<organism evidence="20 21">
    <name type="scientific">Pomacea canaliculata</name>
    <name type="common">Golden apple snail</name>
    <dbReference type="NCBI Taxonomy" id="400727"/>
    <lineage>
        <taxon>Eukaryota</taxon>
        <taxon>Metazoa</taxon>
        <taxon>Spiralia</taxon>
        <taxon>Lophotrochozoa</taxon>
        <taxon>Mollusca</taxon>
        <taxon>Gastropoda</taxon>
        <taxon>Caenogastropoda</taxon>
        <taxon>Architaenioglossa</taxon>
        <taxon>Ampullarioidea</taxon>
        <taxon>Ampullariidae</taxon>
        <taxon>Pomacea</taxon>
    </lineage>
</organism>
<keyword evidence="21" id="KW-1185">Reference proteome</keyword>
<dbReference type="GO" id="GO:0005634">
    <property type="term" value="C:nucleus"/>
    <property type="evidence" value="ECO:0007669"/>
    <property type="project" value="UniProtKB-SubCell"/>
</dbReference>
<dbReference type="FunFam" id="3.30.40.10:FF:000025">
    <property type="entry name" value="Histone-lysine N-methyltransferase"/>
    <property type="match status" value="1"/>
</dbReference>
<dbReference type="InterPro" id="IPR019787">
    <property type="entry name" value="Znf_PHD-finger"/>
</dbReference>
<dbReference type="PANTHER" id="PTHR22884">
    <property type="entry name" value="SET DOMAIN PROTEINS"/>
    <property type="match status" value="1"/>
</dbReference>
<dbReference type="CDD" id="cd15568">
    <property type="entry name" value="PHD5_NSD"/>
    <property type="match status" value="1"/>
</dbReference>
<dbReference type="SMART" id="SM00317">
    <property type="entry name" value="SET"/>
    <property type="match status" value="1"/>
</dbReference>
<feature type="compositionally biased region" description="Polar residues" evidence="14">
    <location>
        <begin position="346"/>
        <end position="358"/>
    </location>
</feature>
<sequence>MHGESAQTLATDTDKSVSNNRKSRKRIIKIENTEETDQQLLLKTSISEVLEVKEAINNVMVRDESVEKVQQSPNSSDDVRQDESESNKSVVDLLPKDLQTAQMKEQVLQSQAETKEMEDSNGIEDTKCSSDMAACETKDGSASESVKSGPVNNRIGLKVYMSAAGTVLPRTVLLRESERPSDSQLARVREGNTQEFDALHPVKWHIGDLLWGHVSGHPWWPGMVSSDPFSGLFTTIKRGPGLTRMYHVQYFGDEAERGWVNEKSALPFDGKQKLVEYGKEQVRLVKGRANKTKLLQSFCPNPRRKAAWEIAVAESEDAATLDKTERIDKYTFVYEFLPNRKPGVGQKSNVKGGNVSSRGTDRGLKRKSEGDLVIERTTKDLSGSELKFKSSAAVGSFAHVGGQEEGSFRTFCIKHSETFLQEHPDYSSIMVMQDLHQQWTMMSPQQRLRYKSKVSKASSESTDVDGITSGSSKRSPRVSRPSLKKIEADEDNKAFTELTAKRLRRPSHSVHHSRSLESRDSSNEEELLSSREGSGQQHQNGLHLKQNQDSDSSSDMIDSFAAKERMGKPDEDYVLEIFKLNSAGPPKKENICTVCEQAGELIECHGPCQSYFHTSCLKLEKEPEADFRCSECCAGIHSCFACKKQDKEVRRCSVSQCGKFYHEECVKKLPQARMEGKGFICPLHVCATCAADNIRNPKAVKGRLLRCVRCPTAYHVGDFCIAAGSKHLAGYHIVCSGHFKPLKSQAHHVRINVSWCFSCSKGGSLVCCETCPAAFHIECAHLDSMPEDAWYCSDCAHGKRPLYGDIIWIKIGNYRWWPGEICHPRNVPVNIQEKAHQVGEFPVRFFGSHDFYWTHQGRVFLFQEGDRGSKDISACRGLFKMYCKGVKEATEAFKLWKAAKMNKEQLEQERNDRKPAPYKFVKANVPVGNVQIHKADLSEIPRCECRPDQENPCGSDTECLNRMLMYECHPQVCPAKESCHNQRFQKRQYPDLLPYRTESRGWGLKTLMDIKKGQFVIEYVGDLVDEDECKRRIAQAHEENITNFYMLTLDKNRIIDAGPKGNYSRFMNHSCEPNLETQKWTVNGDIRVGLFTLKDIPAGSELTFNYNLECLGNEKTKCSCGSDICSGFLGVRPKTAAAAHMEKRKREKDARKKKKKKKLDVKKEHEDECFRCGEGGELVMCDKPNCPKVYHLQCLNLAKPPHGKWLCPWHHCDVCGKLANKLCSECPNSFCQQHADGVISNINDSLVCAEHTDLIQGFAVSMSGSTSSQSLSSGDSDDTSESKPQYSDSENPPPSPRNVTNESKLDEDKVSISDGRMQAKVDSLFSSGKTVLERDMIAEESQDANIEQSDSGGAGEAVPRIIRAQNQGGTKNVCRTKARYKAQLRTKQLQPSQPVDSSPNPQNPHEDSDGDGDLVIDLHSN</sequence>
<evidence type="ECO:0000256" key="14">
    <source>
        <dbReference type="SAM" id="MobiDB-lite"/>
    </source>
</evidence>
<dbReference type="PROSITE" id="PS51215">
    <property type="entry name" value="AWS"/>
    <property type="match status" value="1"/>
</dbReference>
<evidence type="ECO:0000313" key="20">
    <source>
        <dbReference type="EMBL" id="PVD31080.1"/>
    </source>
</evidence>
<feature type="domain" description="PWWP" evidence="17">
    <location>
        <begin position="803"/>
        <end position="865"/>
    </location>
</feature>
<keyword evidence="8" id="KW-0479">Metal-binding</keyword>
<dbReference type="Pfam" id="PF17907">
    <property type="entry name" value="AWS"/>
    <property type="match status" value="1"/>
</dbReference>
<dbReference type="InterPro" id="IPR055198">
    <property type="entry name" value="NSD_PHD"/>
</dbReference>
<evidence type="ECO:0000259" key="17">
    <source>
        <dbReference type="PROSITE" id="PS50812"/>
    </source>
</evidence>
<dbReference type="InterPro" id="IPR006560">
    <property type="entry name" value="AWS_dom"/>
</dbReference>
<dbReference type="InterPro" id="IPR047443">
    <property type="entry name" value="HMG-box_NSD2"/>
</dbReference>
<evidence type="ECO:0000259" key="15">
    <source>
        <dbReference type="PROSITE" id="PS50016"/>
    </source>
</evidence>
<dbReference type="InterPro" id="IPR059153">
    <property type="entry name" value="NSD_PHD-1st"/>
</dbReference>
<dbReference type="FunFam" id="3.30.40.10:FF:000205">
    <property type="entry name" value="Histone-lysine N-methyltransferase"/>
    <property type="match status" value="1"/>
</dbReference>
<dbReference type="Pfam" id="PF00855">
    <property type="entry name" value="PWWP"/>
    <property type="match status" value="2"/>
</dbReference>
<dbReference type="SMART" id="SM00249">
    <property type="entry name" value="PHD"/>
    <property type="match status" value="4"/>
</dbReference>
<dbReference type="Gene3D" id="2.30.30.140">
    <property type="match status" value="2"/>
</dbReference>
<dbReference type="GO" id="GO:0140938">
    <property type="term" value="F:histone H3 methyltransferase activity"/>
    <property type="evidence" value="ECO:0007669"/>
    <property type="project" value="UniProtKB-ARBA"/>
</dbReference>
<dbReference type="CDD" id="cd21991">
    <property type="entry name" value="HMG-box_NSD2"/>
    <property type="match status" value="1"/>
</dbReference>
<feature type="region of interest" description="Disordered" evidence="14">
    <location>
        <begin position="1"/>
        <end position="27"/>
    </location>
</feature>
<dbReference type="InterPro" id="IPR019786">
    <property type="entry name" value="Zinc_finger_PHD-type_CS"/>
</dbReference>
<dbReference type="Pfam" id="PF17982">
    <property type="entry name" value="C5HCH"/>
    <property type="match status" value="1"/>
</dbReference>
<keyword evidence="5" id="KW-0489">Methyltransferase</keyword>
<evidence type="ECO:0000256" key="6">
    <source>
        <dbReference type="ARBA" id="ARBA00022679"/>
    </source>
</evidence>
<feature type="region of interest" description="Disordered" evidence="14">
    <location>
        <begin position="344"/>
        <end position="371"/>
    </location>
</feature>
<feature type="domain" description="AWS" evidence="19">
    <location>
        <begin position="938"/>
        <end position="988"/>
    </location>
</feature>
<evidence type="ECO:0000256" key="7">
    <source>
        <dbReference type="ARBA" id="ARBA00022691"/>
    </source>
</evidence>
<accession>A0A2T7PCE1</accession>
<name>A0A2T7PCE1_POMCA</name>
<feature type="region of interest" description="Disordered" evidence="14">
    <location>
        <begin position="105"/>
        <end position="134"/>
    </location>
</feature>
<dbReference type="InterPro" id="IPR036910">
    <property type="entry name" value="HMG_box_dom_sf"/>
</dbReference>
<dbReference type="CDD" id="cd19173">
    <property type="entry name" value="SET_NSD"/>
    <property type="match status" value="1"/>
</dbReference>
<feature type="compositionally biased region" description="Basic and acidic residues" evidence="14">
    <location>
        <begin position="359"/>
        <end position="371"/>
    </location>
</feature>
<keyword evidence="3" id="KW-0158">Chromosome</keyword>
<feature type="region of interest" description="Disordered" evidence="14">
    <location>
        <begin position="64"/>
        <end position="90"/>
    </location>
</feature>
<feature type="compositionally biased region" description="Basic residues" evidence="14">
    <location>
        <begin position="1374"/>
        <end position="1384"/>
    </location>
</feature>
<dbReference type="SUPFAM" id="SSF82199">
    <property type="entry name" value="SET domain"/>
    <property type="match status" value="1"/>
</dbReference>
<dbReference type="CDD" id="cd15567">
    <property type="entry name" value="PHD4_NSD"/>
    <property type="match status" value="1"/>
</dbReference>
<dbReference type="Pfam" id="PF00856">
    <property type="entry name" value="SET"/>
    <property type="match status" value="1"/>
</dbReference>
<dbReference type="Pfam" id="PF23011">
    <property type="entry name" value="PHD-1st_NSD"/>
    <property type="match status" value="1"/>
</dbReference>
<dbReference type="Gene3D" id="3.30.40.10">
    <property type="entry name" value="Zinc/RING finger domain, C3HC4 (zinc finger)"/>
    <property type="match status" value="4"/>
</dbReference>
<comment type="subcellular location">
    <subcellularLocation>
        <location evidence="2">Chromosome</location>
    </subcellularLocation>
    <subcellularLocation>
        <location evidence="1">Nucleus</location>
    </subcellularLocation>
</comment>
<dbReference type="Gene3D" id="2.170.270.10">
    <property type="entry name" value="SET domain"/>
    <property type="match status" value="1"/>
</dbReference>
<dbReference type="InterPro" id="IPR050777">
    <property type="entry name" value="SET2_Histone-Lys_MeTrsfase"/>
</dbReference>
<keyword evidence="9 13" id="KW-0863">Zinc-finger</keyword>
<dbReference type="EMBL" id="PZQS01000005">
    <property type="protein sequence ID" value="PVD31080.1"/>
    <property type="molecule type" value="Genomic_DNA"/>
</dbReference>
<evidence type="ECO:0000259" key="19">
    <source>
        <dbReference type="PROSITE" id="PS51215"/>
    </source>
</evidence>
<dbReference type="GO" id="GO:0016279">
    <property type="term" value="F:protein-lysine N-methyltransferase activity"/>
    <property type="evidence" value="ECO:0007669"/>
    <property type="project" value="UniProtKB-ARBA"/>
</dbReference>
<feature type="compositionally biased region" description="Basic and acidic residues" evidence="14">
    <location>
        <begin position="484"/>
        <end position="494"/>
    </location>
</feature>
<feature type="compositionally biased region" description="Basic residues" evidence="14">
    <location>
        <begin position="501"/>
        <end position="513"/>
    </location>
</feature>
<feature type="compositionally biased region" description="Basic and acidic residues" evidence="14">
    <location>
        <begin position="113"/>
        <end position="128"/>
    </location>
</feature>
<feature type="region of interest" description="Disordered" evidence="14">
    <location>
        <begin position="1340"/>
        <end position="1421"/>
    </location>
</feature>
<dbReference type="InterPro" id="IPR046341">
    <property type="entry name" value="SET_dom_sf"/>
</dbReference>
<dbReference type="InterPro" id="IPR000313">
    <property type="entry name" value="PWWP_dom"/>
</dbReference>
<feature type="compositionally biased region" description="Low complexity" evidence="14">
    <location>
        <begin position="469"/>
        <end position="481"/>
    </location>
</feature>
<dbReference type="InterPro" id="IPR011011">
    <property type="entry name" value="Znf_FYVE_PHD"/>
</dbReference>
<feature type="region of interest" description="Disordered" evidence="14">
    <location>
        <begin position="1265"/>
        <end position="1315"/>
    </location>
</feature>
<keyword evidence="10" id="KW-0862">Zinc</keyword>
<evidence type="ECO:0000256" key="10">
    <source>
        <dbReference type="ARBA" id="ARBA00022833"/>
    </source>
</evidence>
<evidence type="ECO:0000256" key="11">
    <source>
        <dbReference type="ARBA" id="ARBA00022853"/>
    </source>
</evidence>
<evidence type="ECO:0000256" key="12">
    <source>
        <dbReference type="ARBA" id="ARBA00023242"/>
    </source>
</evidence>
<feature type="compositionally biased region" description="Polar residues" evidence="14">
    <location>
        <begin position="1"/>
        <end position="20"/>
    </location>
</feature>
<dbReference type="InterPro" id="IPR041306">
    <property type="entry name" value="C5HCH"/>
</dbReference>
<dbReference type="GO" id="GO:0008270">
    <property type="term" value="F:zinc ion binding"/>
    <property type="evidence" value="ECO:0007669"/>
    <property type="project" value="UniProtKB-KW"/>
</dbReference>
<feature type="compositionally biased region" description="Basic and acidic residues" evidence="14">
    <location>
        <begin position="77"/>
        <end position="86"/>
    </location>
</feature>
<feature type="compositionally biased region" description="Basic residues" evidence="14">
    <location>
        <begin position="1142"/>
        <end position="1159"/>
    </location>
</feature>
<dbReference type="PROSITE" id="PS50868">
    <property type="entry name" value="POST_SET"/>
    <property type="match status" value="1"/>
</dbReference>
<evidence type="ECO:0000313" key="21">
    <source>
        <dbReference type="Proteomes" id="UP000245119"/>
    </source>
</evidence>
<protein>
    <recommendedName>
        <fullName evidence="22">Histone-lysine N-methyltransferase</fullName>
    </recommendedName>
</protein>
<dbReference type="STRING" id="400727.A0A2T7PCE1"/>
<dbReference type="CDD" id="cd20144">
    <property type="entry name" value="PWWP_NSD_rpt1"/>
    <property type="match status" value="1"/>
</dbReference>
<dbReference type="Proteomes" id="UP000245119">
    <property type="component" value="Linkage Group LG5"/>
</dbReference>
<evidence type="ECO:0000259" key="16">
    <source>
        <dbReference type="PROSITE" id="PS50280"/>
    </source>
</evidence>
<evidence type="ECO:0008006" key="22">
    <source>
        <dbReference type="Google" id="ProtNLM"/>
    </source>
</evidence>
<keyword evidence="12" id="KW-0539">Nucleus</keyword>
<dbReference type="PROSITE" id="PS50812">
    <property type="entry name" value="PWWP"/>
    <property type="match status" value="2"/>
</dbReference>
<dbReference type="SUPFAM" id="SSF57903">
    <property type="entry name" value="FYVE/PHD zinc finger"/>
    <property type="match status" value="3"/>
</dbReference>
<feature type="compositionally biased region" description="Polar residues" evidence="14">
    <location>
        <begin position="1385"/>
        <end position="1400"/>
    </location>
</feature>
<evidence type="ECO:0000256" key="3">
    <source>
        <dbReference type="ARBA" id="ARBA00022454"/>
    </source>
</evidence>
<evidence type="ECO:0000256" key="9">
    <source>
        <dbReference type="ARBA" id="ARBA00022771"/>
    </source>
</evidence>
<dbReference type="SMART" id="SM00293">
    <property type="entry name" value="PWWP"/>
    <property type="match status" value="2"/>
</dbReference>
<dbReference type="FunFam" id="2.170.270.10:FF:000002">
    <property type="entry name" value="Histone-lysine N-methyltransferase"/>
    <property type="match status" value="1"/>
</dbReference>
<dbReference type="InterPro" id="IPR001965">
    <property type="entry name" value="Znf_PHD"/>
</dbReference>
<evidence type="ECO:0000256" key="1">
    <source>
        <dbReference type="ARBA" id="ARBA00004123"/>
    </source>
</evidence>
<dbReference type="OrthoDB" id="422362at2759"/>
<dbReference type="InterPro" id="IPR013083">
    <property type="entry name" value="Znf_RING/FYVE/PHD"/>
</dbReference>
<dbReference type="SUPFAM" id="SSF47095">
    <property type="entry name" value="HMG-box"/>
    <property type="match status" value="1"/>
</dbReference>
<feature type="region of interest" description="Disordered" evidence="14">
    <location>
        <begin position="450"/>
        <end position="555"/>
    </location>
</feature>
<dbReference type="CDD" id="cd15565">
    <property type="entry name" value="PHD2_NSD"/>
    <property type="match status" value="1"/>
</dbReference>
<feature type="domain" description="SET" evidence="16">
    <location>
        <begin position="990"/>
        <end position="1107"/>
    </location>
</feature>
<feature type="domain" description="PHD-type" evidence="15">
    <location>
        <begin position="589"/>
        <end position="635"/>
    </location>
</feature>
<evidence type="ECO:0000256" key="8">
    <source>
        <dbReference type="ARBA" id="ARBA00022723"/>
    </source>
</evidence>
<keyword evidence="6" id="KW-0808">Transferase</keyword>
<dbReference type="SUPFAM" id="SSF63748">
    <property type="entry name" value="Tudor/PWWP/MBT"/>
    <property type="match status" value="2"/>
</dbReference>
<dbReference type="SMART" id="SM00570">
    <property type="entry name" value="AWS"/>
    <property type="match status" value="1"/>
</dbReference>
<dbReference type="InterPro" id="IPR001214">
    <property type="entry name" value="SET_dom"/>
</dbReference>
<dbReference type="CDD" id="cd15564">
    <property type="entry name" value="PHD1_NSD"/>
    <property type="match status" value="1"/>
</dbReference>
<dbReference type="PROSITE" id="PS01359">
    <property type="entry name" value="ZF_PHD_1"/>
    <property type="match status" value="2"/>
</dbReference>
<dbReference type="FunFam" id="2.30.30.140:FF:000099">
    <property type="entry name" value="Histone-lysine N-methyltransferase"/>
    <property type="match status" value="1"/>
</dbReference>
<dbReference type="PROSITE" id="PS50016">
    <property type="entry name" value="ZF_PHD_2"/>
    <property type="match status" value="2"/>
</dbReference>
<keyword evidence="7" id="KW-0949">S-adenosyl-L-methionine</keyword>
<comment type="caution">
    <text evidence="20">The sequence shown here is derived from an EMBL/GenBank/DDBJ whole genome shotgun (WGS) entry which is preliminary data.</text>
</comment>
<dbReference type="InterPro" id="IPR003616">
    <property type="entry name" value="Post-SET_dom"/>
</dbReference>
<dbReference type="Pfam" id="PF22908">
    <property type="entry name" value="PHD_NSD"/>
    <property type="match status" value="1"/>
</dbReference>
<reference evidence="20 21" key="1">
    <citation type="submission" date="2018-04" db="EMBL/GenBank/DDBJ databases">
        <title>The genome of golden apple snail Pomacea canaliculata provides insight into stress tolerance and invasive adaptation.</title>
        <authorList>
            <person name="Liu C."/>
            <person name="Liu B."/>
            <person name="Ren Y."/>
            <person name="Zhang Y."/>
            <person name="Wang H."/>
            <person name="Li S."/>
            <person name="Jiang F."/>
            <person name="Yin L."/>
            <person name="Zhang G."/>
            <person name="Qian W."/>
            <person name="Fan W."/>
        </authorList>
    </citation>
    <scope>NUCLEOTIDE SEQUENCE [LARGE SCALE GENOMIC DNA]</scope>
    <source>
        <strain evidence="20">SZHN2017</strain>
        <tissue evidence="20">Muscle</tissue>
    </source>
</reference>
<feature type="domain" description="PHD-type" evidence="15">
    <location>
        <begin position="753"/>
        <end position="798"/>
    </location>
</feature>
<evidence type="ECO:0000256" key="13">
    <source>
        <dbReference type="PROSITE-ProRule" id="PRU00146"/>
    </source>
</evidence>
<evidence type="ECO:0000259" key="18">
    <source>
        <dbReference type="PROSITE" id="PS50868"/>
    </source>
</evidence>
<dbReference type="CDD" id="cd05838">
    <property type="entry name" value="PWWP_NSD_rpt2"/>
    <property type="match status" value="1"/>
</dbReference>
<dbReference type="GO" id="GO:0032259">
    <property type="term" value="P:methylation"/>
    <property type="evidence" value="ECO:0007669"/>
    <property type="project" value="UniProtKB-KW"/>
</dbReference>
<dbReference type="PROSITE" id="PS50280">
    <property type="entry name" value="SET"/>
    <property type="match status" value="1"/>
</dbReference>
<evidence type="ECO:0000256" key="4">
    <source>
        <dbReference type="ARBA" id="ARBA00022553"/>
    </source>
</evidence>
<feature type="domain" description="PWWP" evidence="17">
    <location>
        <begin position="206"/>
        <end position="271"/>
    </location>
</feature>
<keyword evidence="11" id="KW-0156">Chromatin regulator</keyword>
<proteinExistence type="predicted"/>
<keyword evidence="4" id="KW-0597">Phosphoprotein</keyword>
<gene>
    <name evidence="20" type="ORF">C0Q70_10357</name>
</gene>
<dbReference type="GO" id="GO:0005694">
    <property type="term" value="C:chromosome"/>
    <property type="evidence" value="ECO:0007669"/>
    <property type="project" value="UniProtKB-SubCell"/>
</dbReference>
<feature type="compositionally biased region" description="Low complexity" evidence="14">
    <location>
        <begin position="1265"/>
        <end position="1274"/>
    </location>
</feature>
<feature type="domain" description="Post-SET" evidence="18">
    <location>
        <begin position="1114"/>
        <end position="1130"/>
    </location>
</feature>
<feature type="region of interest" description="Disordered" evidence="14">
    <location>
        <begin position="1139"/>
        <end position="1159"/>
    </location>
</feature>